<organism evidence="2 3">
    <name type="scientific">Oryzomonas rubra</name>
    <dbReference type="NCBI Taxonomy" id="2509454"/>
    <lineage>
        <taxon>Bacteria</taxon>
        <taxon>Pseudomonadati</taxon>
        <taxon>Thermodesulfobacteriota</taxon>
        <taxon>Desulfuromonadia</taxon>
        <taxon>Geobacterales</taxon>
        <taxon>Geobacteraceae</taxon>
        <taxon>Oryzomonas</taxon>
    </lineage>
</organism>
<dbReference type="AlphaFoldDB" id="A0A5A9XGI9"/>
<feature type="region of interest" description="Disordered" evidence="1">
    <location>
        <begin position="1"/>
        <end position="61"/>
    </location>
</feature>
<comment type="caution">
    <text evidence="2">The sequence shown here is derived from an EMBL/GenBank/DDBJ whole genome shotgun (WGS) entry which is preliminary data.</text>
</comment>
<dbReference type="Proteomes" id="UP000324298">
    <property type="component" value="Unassembled WGS sequence"/>
</dbReference>
<gene>
    <name evidence="2" type="ORF">ET418_09845</name>
</gene>
<evidence type="ECO:0000313" key="2">
    <source>
        <dbReference type="EMBL" id="KAA0891733.1"/>
    </source>
</evidence>
<evidence type="ECO:0000256" key="1">
    <source>
        <dbReference type="SAM" id="MobiDB-lite"/>
    </source>
</evidence>
<name>A0A5A9XGI9_9BACT</name>
<sequence>MTDSVRGISGVKETGRNSSQGGGVLKRGKGVGHRNEPEEDRVDISREASEKALEEKAGNGP</sequence>
<dbReference type="RefSeq" id="WP_149307432.1">
    <property type="nucleotide sequence ID" value="NZ_SRSD01000005.1"/>
</dbReference>
<dbReference type="EMBL" id="SRSD01000005">
    <property type="protein sequence ID" value="KAA0891733.1"/>
    <property type="molecule type" value="Genomic_DNA"/>
</dbReference>
<proteinExistence type="predicted"/>
<protein>
    <submittedName>
        <fullName evidence="2">Uncharacterized protein</fullName>
    </submittedName>
</protein>
<evidence type="ECO:0000313" key="3">
    <source>
        <dbReference type="Proteomes" id="UP000324298"/>
    </source>
</evidence>
<accession>A0A5A9XGI9</accession>
<feature type="compositionally biased region" description="Basic and acidic residues" evidence="1">
    <location>
        <begin position="42"/>
        <end position="61"/>
    </location>
</feature>
<keyword evidence="3" id="KW-1185">Reference proteome</keyword>
<reference evidence="2 3" key="1">
    <citation type="submission" date="2019-04" db="EMBL/GenBank/DDBJ databases">
        <title>Geobacter ruber sp. nov., ferric-reducing bacteria isolated from paddy soil.</title>
        <authorList>
            <person name="Xu Z."/>
            <person name="Masuda Y."/>
            <person name="Itoh H."/>
            <person name="Senoo K."/>
        </authorList>
    </citation>
    <scope>NUCLEOTIDE SEQUENCE [LARGE SCALE GENOMIC DNA]</scope>
    <source>
        <strain evidence="2 3">Red88</strain>
    </source>
</reference>